<dbReference type="EMBL" id="QFPN01000004">
    <property type="protein sequence ID" value="PZQ15799.1"/>
    <property type="molecule type" value="Genomic_DNA"/>
</dbReference>
<proteinExistence type="inferred from homology"/>
<protein>
    <submittedName>
        <fullName evidence="6">Beta-glucosidase</fullName>
    </submittedName>
</protein>
<dbReference type="Proteomes" id="UP000249577">
    <property type="component" value="Unassembled WGS sequence"/>
</dbReference>
<evidence type="ECO:0000313" key="7">
    <source>
        <dbReference type="Proteomes" id="UP000249577"/>
    </source>
</evidence>
<dbReference type="Gene3D" id="2.60.40.10">
    <property type="entry name" value="Immunoglobulins"/>
    <property type="match status" value="1"/>
</dbReference>
<dbReference type="PANTHER" id="PTHR42715:SF10">
    <property type="entry name" value="BETA-GLUCOSIDASE"/>
    <property type="match status" value="1"/>
</dbReference>
<evidence type="ECO:0000256" key="1">
    <source>
        <dbReference type="ARBA" id="ARBA00005336"/>
    </source>
</evidence>
<dbReference type="Pfam" id="PF14310">
    <property type="entry name" value="Fn3-like"/>
    <property type="match status" value="1"/>
</dbReference>
<dbReference type="SMART" id="SM01217">
    <property type="entry name" value="Fn3_like"/>
    <property type="match status" value="1"/>
</dbReference>
<dbReference type="InterPro" id="IPR017853">
    <property type="entry name" value="GH"/>
</dbReference>
<dbReference type="Gene3D" id="3.40.50.1700">
    <property type="entry name" value="Glycoside hydrolase family 3 C-terminal domain"/>
    <property type="match status" value="1"/>
</dbReference>
<dbReference type="AlphaFoldDB" id="A0A2W5KIF7"/>
<dbReference type="InterPro" id="IPR036881">
    <property type="entry name" value="Glyco_hydro_3_C_sf"/>
</dbReference>
<evidence type="ECO:0000256" key="3">
    <source>
        <dbReference type="SAM" id="MobiDB-lite"/>
    </source>
</evidence>
<comment type="caution">
    <text evidence="6">The sequence shown here is derived from an EMBL/GenBank/DDBJ whole genome shotgun (WGS) entry which is preliminary data.</text>
</comment>
<dbReference type="InterPro" id="IPR001764">
    <property type="entry name" value="Glyco_hydro_3_N"/>
</dbReference>
<feature type="compositionally biased region" description="Basic and acidic residues" evidence="3">
    <location>
        <begin position="572"/>
        <end position="587"/>
    </location>
</feature>
<keyword evidence="4" id="KW-0732">Signal</keyword>
<dbReference type="SUPFAM" id="SSF52279">
    <property type="entry name" value="Beta-D-glucan exohydrolase, C-terminal domain"/>
    <property type="match status" value="1"/>
</dbReference>
<reference evidence="6 7" key="1">
    <citation type="submission" date="2017-08" db="EMBL/GenBank/DDBJ databases">
        <title>Infants hospitalized years apart are colonized by the same room-sourced microbial strains.</title>
        <authorList>
            <person name="Brooks B."/>
            <person name="Olm M.R."/>
            <person name="Firek B.A."/>
            <person name="Baker R."/>
            <person name="Thomas B.C."/>
            <person name="Morowitz M.J."/>
            <person name="Banfield J.F."/>
        </authorList>
    </citation>
    <scope>NUCLEOTIDE SEQUENCE [LARGE SCALE GENOMIC DNA]</scope>
    <source>
        <strain evidence="6">S2_005_003_R2_43</strain>
    </source>
</reference>
<feature type="signal peptide" evidence="4">
    <location>
        <begin position="1"/>
        <end position="20"/>
    </location>
</feature>
<dbReference type="Gene3D" id="3.20.20.300">
    <property type="entry name" value="Glycoside hydrolase, family 3, N-terminal domain"/>
    <property type="match status" value="1"/>
</dbReference>
<dbReference type="PANTHER" id="PTHR42715">
    <property type="entry name" value="BETA-GLUCOSIDASE"/>
    <property type="match status" value="1"/>
</dbReference>
<dbReference type="GO" id="GO:0005975">
    <property type="term" value="P:carbohydrate metabolic process"/>
    <property type="evidence" value="ECO:0007669"/>
    <property type="project" value="InterPro"/>
</dbReference>
<sequence length="728" mass="77715">MKPFAFAAALLALACAPARAEPARDQQIEALISKMTLEEKAGQLNMVSFVPMHETTFEPVARGLKDAAIGALFNVHGIETARELQRRAAESRLKIPLLLALDVVHGYRTIFPTPLAQAASFDMEAIRRAEEISSREAAADGVNLLFAPMLDVSRDARWGRVVEGPGESAWLASRIAEARVRGIEGDGGRTFAASCVKHFGANGAVVGGRDYTALDLSERAMREAYLPPFRAAVEAGTACMMSAFNAPDGAPTVANRRLLTDVLRREWGFAGVVTSDFKAIRETVTHGVAEDDRDAARLAFAAGADVDMQSETYAPHLPLLVRESSIAPSALDEAVRRVLTLKKRLGLFEDPMRGLTAPPPAALAPAHLAASQDLAEKSFVLLKNDKSVLPLPADPGKLALIGPLGDAPADTLGPWAGRGEPSETVTLRMGLEQRLGPDQVDFTPGGTVAASRPEEIEAAVETARRADVVVLALGERFDQSGEGASRADLGLPGDQLALASAVLALGKPTAVVIMAGRPLVLTELAQEADAILYAWQPGTMGGAALARTLTGDVAPSGRLPMTFPRSTGQVPVHHDQPKTGRPYDPKDPYTSGYRDQSPEPLYAFGHGLAYTDFVYGAPSVSRVSLRGNDAQTVTVRVTNVGKRPGVAVPQLYVRPASARLARPAREFRGYARVPLAPGETREVALPLEPKDFGYWTTDLRFEIPAGAIEVMTGPDAADLKSARFEYRP</sequence>
<dbReference type="InterPro" id="IPR050288">
    <property type="entry name" value="Cellulose_deg_GH3"/>
</dbReference>
<dbReference type="PROSITE" id="PS51257">
    <property type="entry name" value="PROKAR_LIPOPROTEIN"/>
    <property type="match status" value="1"/>
</dbReference>
<evidence type="ECO:0000256" key="4">
    <source>
        <dbReference type="SAM" id="SignalP"/>
    </source>
</evidence>
<evidence type="ECO:0000259" key="5">
    <source>
        <dbReference type="SMART" id="SM01217"/>
    </source>
</evidence>
<dbReference type="InterPro" id="IPR026891">
    <property type="entry name" value="Fn3-like"/>
</dbReference>
<feature type="chain" id="PRO_5015973707" evidence="4">
    <location>
        <begin position="21"/>
        <end position="728"/>
    </location>
</feature>
<accession>A0A2W5KIF7</accession>
<dbReference type="Pfam" id="PF01915">
    <property type="entry name" value="Glyco_hydro_3_C"/>
    <property type="match status" value="1"/>
</dbReference>
<dbReference type="Pfam" id="PF00933">
    <property type="entry name" value="Glyco_hydro_3"/>
    <property type="match status" value="1"/>
</dbReference>
<name>A0A2W5KIF7_ANCNO</name>
<dbReference type="InterPro" id="IPR013783">
    <property type="entry name" value="Ig-like_fold"/>
</dbReference>
<organism evidence="6 7">
    <name type="scientific">Ancylobacter novellus</name>
    <name type="common">Thiobacillus novellus</name>
    <dbReference type="NCBI Taxonomy" id="921"/>
    <lineage>
        <taxon>Bacteria</taxon>
        <taxon>Pseudomonadati</taxon>
        <taxon>Pseudomonadota</taxon>
        <taxon>Alphaproteobacteria</taxon>
        <taxon>Hyphomicrobiales</taxon>
        <taxon>Xanthobacteraceae</taxon>
        <taxon>Ancylobacter</taxon>
    </lineage>
</organism>
<dbReference type="PRINTS" id="PR00133">
    <property type="entry name" value="GLHYDRLASE3"/>
</dbReference>
<evidence type="ECO:0000313" key="6">
    <source>
        <dbReference type="EMBL" id="PZQ15799.1"/>
    </source>
</evidence>
<dbReference type="InterPro" id="IPR036962">
    <property type="entry name" value="Glyco_hydro_3_N_sf"/>
</dbReference>
<feature type="region of interest" description="Disordered" evidence="3">
    <location>
        <begin position="561"/>
        <end position="596"/>
    </location>
</feature>
<gene>
    <name evidence="6" type="ORF">DI565_08130</name>
</gene>
<feature type="domain" description="Fibronectin type III-like" evidence="5">
    <location>
        <begin position="647"/>
        <end position="716"/>
    </location>
</feature>
<dbReference type="SUPFAM" id="SSF51445">
    <property type="entry name" value="(Trans)glycosidases"/>
    <property type="match status" value="1"/>
</dbReference>
<dbReference type="GO" id="GO:0004553">
    <property type="term" value="F:hydrolase activity, hydrolyzing O-glycosyl compounds"/>
    <property type="evidence" value="ECO:0007669"/>
    <property type="project" value="InterPro"/>
</dbReference>
<keyword evidence="2" id="KW-0378">Hydrolase</keyword>
<evidence type="ECO:0000256" key="2">
    <source>
        <dbReference type="ARBA" id="ARBA00022801"/>
    </source>
</evidence>
<comment type="similarity">
    <text evidence="1">Belongs to the glycosyl hydrolase 3 family.</text>
</comment>
<dbReference type="InterPro" id="IPR002772">
    <property type="entry name" value="Glyco_hydro_3_C"/>
</dbReference>